<keyword evidence="2" id="KW-0812">Transmembrane</keyword>
<dbReference type="OrthoDB" id="2391692at2759"/>
<feature type="transmembrane region" description="Helical" evidence="2">
    <location>
        <begin position="345"/>
        <end position="367"/>
    </location>
</feature>
<keyword evidence="2" id="KW-0472">Membrane</keyword>
<reference evidence="3" key="1">
    <citation type="submission" date="2021-06" db="EMBL/GenBank/DDBJ databases">
        <title>Genome Sequence of Mortierella hyaline Strain SCG-10, a Cold-Adapted, Nitrate-Reducing Fungus Isolated from Soil in Minnesota, USA.</title>
        <authorList>
            <person name="Aldossari N."/>
        </authorList>
    </citation>
    <scope>NUCLEOTIDE SEQUENCE</scope>
    <source>
        <strain evidence="3">SCG-10</strain>
    </source>
</reference>
<keyword evidence="2" id="KW-1133">Transmembrane helix</keyword>
<dbReference type="EMBL" id="JAHRHY010000014">
    <property type="protein sequence ID" value="KAG9064218.1"/>
    <property type="molecule type" value="Genomic_DNA"/>
</dbReference>
<feature type="region of interest" description="Disordered" evidence="1">
    <location>
        <begin position="477"/>
        <end position="536"/>
    </location>
</feature>
<evidence type="ECO:0000313" key="3">
    <source>
        <dbReference type="EMBL" id="KAG9064218.1"/>
    </source>
</evidence>
<gene>
    <name evidence="3" type="ORF">KI688_003406</name>
</gene>
<accession>A0A9P7XPE8</accession>
<proteinExistence type="predicted"/>
<name>A0A9P7XPE8_9FUNG</name>
<evidence type="ECO:0000256" key="2">
    <source>
        <dbReference type="SAM" id="Phobius"/>
    </source>
</evidence>
<protein>
    <submittedName>
        <fullName evidence="3">Uncharacterized protein</fullName>
    </submittedName>
</protein>
<evidence type="ECO:0000256" key="1">
    <source>
        <dbReference type="SAM" id="MobiDB-lite"/>
    </source>
</evidence>
<keyword evidence="4" id="KW-1185">Reference proteome</keyword>
<evidence type="ECO:0000313" key="4">
    <source>
        <dbReference type="Proteomes" id="UP000707451"/>
    </source>
</evidence>
<feature type="compositionally biased region" description="Polar residues" evidence="1">
    <location>
        <begin position="496"/>
        <end position="505"/>
    </location>
</feature>
<sequence length="536" mass="57701">MATTPQKIPIPNYQQACLAADQSSQSFYLVGSSTVGNLDVYFVTDAFATQVNYVATQNNIYAWNYDARKACFRSPTSKMTNGPIKITQFGLANTFHTMAYPSGTVAQPEFYDTQPTTFVSPKLFAWSGQMANYDLFTVFTNYISPGYSQWASNLQPFEGTNSSSINRFDLSHYPAPDPLLALGTYTPSTGTNSTGYTIVFDKLGEALAYITTGTSATSLTNTIPPMTLSPSIRVNMSNITLTENAIPVTMTTTGYILDRAKDGLSTVIYSITPGKSYTLQVVTNTGPSPPFVNNMAAAASSQSIITYTSPHGANAYFNSFDTVTGTWSGQNLVTSGKSSSSGAPIGAIIGGVLGGLILIAMFIIFFIRRRRQNARESVFPKPEIGNTISTTNADDINGSGLGYVQYAPGYPLPPSFISPPSAFNSINDTSLKDYSPTNHHVYGLMSAESDLTVLDPTNPYSSSYVSPYSYRDTQMTNTSQMVPNSPEMHQVEQRKSNSSLRTQGPQYIPGAPIQEGSVGRPPQAIGGTLSDCPESP</sequence>
<organism evidence="3 4">
    <name type="scientific">Linnemannia hyalina</name>
    <dbReference type="NCBI Taxonomy" id="64524"/>
    <lineage>
        <taxon>Eukaryota</taxon>
        <taxon>Fungi</taxon>
        <taxon>Fungi incertae sedis</taxon>
        <taxon>Mucoromycota</taxon>
        <taxon>Mortierellomycotina</taxon>
        <taxon>Mortierellomycetes</taxon>
        <taxon>Mortierellales</taxon>
        <taxon>Mortierellaceae</taxon>
        <taxon>Linnemannia</taxon>
    </lineage>
</organism>
<comment type="caution">
    <text evidence="3">The sequence shown here is derived from an EMBL/GenBank/DDBJ whole genome shotgun (WGS) entry which is preliminary data.</text>
</comment>
<dbReference type="AlphaFoldDB" id="A0A9P7XPE8"/>
<dbReference type="Proteomes" id="UP000707451">
    <property type="component" value="Unassembled WGS sequence"/>
</dbReference>